<accession>A0A3M3X752</accession>
<comment type="caution">
    <text evidence="1">The sequence shown here is derived from an EMBL/GenBank/DDBJ whole genome shotgun (WGS) entry which is preliminary data.</text>
</comment>
<name>A0A3M3X752_PSEAP</name>
<proteinExistence type="predicted"/>
<evidence type="ECO:0000313" key="2">
    <source>
        <dbReference type="Proteomes" id="UP000274541"/>
    </source>
</evidence>
<gene>
    <name evidence="1" type="ORF">ALQ37_200021</name>
</gene>
<organism evidence="1 2">
    <name type="scientific">Pseudomonas syringae pv. aptata</name>
    <dbReference type="NCBI Taxonomy" id="83167"/>
    <lineage>
        <taxon>Bacteria</taxon>
        <taxon>Pseudomonadati</taxon>
        <taxon>Pseudomonadota</taxon>
        <taxon>Gammaproteobacteria</taxon>
        <taxon>Pseudomonadales</taxon>
        <taxon>Pseudomonadaceae</taxon>
        <taxon>Pseudomonas</taxon>
        <taxon>Pseudomonas syringae</taxon>
    </lineage>
</organism>
<sequence length="123" mass="14262">MATRTSKAVNFDFISGEACEAELKSHKASFPIFAGFNNRPSGWMTHPKRKPIYEIISRLIFATWNESLRLDNDCCDVAVRSRCNEIFEKYFRRKVQDLEFVKILKGFKGFIENPCKATEAKMK</sequence>
<evidence type="ECO:0000313" key="1">
    <source>
        <dbReference type="EMBL" id="RMO65404.1"/>
    </source>
</evidence>
<dbReference type="EMBL" id="RBPX01000180">
    <property type="protein sequence ID" value="RMO65404.1"/>
    <property type="molecule type" value="Genomic_DNA"/>
</dbReference>
<dbReference type="RefSeq" id="WP_150116864.1">
    <property type="nucleotide sequence ID" value="NZ_LJRP01000139.1"/>
</dbReference>
<dbReference type="AlphaFoldDB" id="A0A3M3X752"/>
<reference evidence="1 2" key="1">
    <citation type="submission" date="2018-08" db="EMBL/GenBank/DDBJ databases">
        <title>Recombination of ecologically and evolutionarily significant loci maintains genetic cohesion in the Pseudomonas syringae species complex.</title>
        <authorList>
            <person name="Dillon M."/>
            <person name="Thakur S."/>
            <person name="Almeida R.N.D."/>
            <person name="Weir B.S."/>
            <person name="Guttman D.S."/>
        </authorList>
    </citation>
    <scope>NUCLEOTIDE SEQUENCE [LARGE SCALE GENOMIC DNA]</scope>
    <source>
        <strain evidence="1 2">ICMP 4388</strain>
    </source>
</reference>
<protein>
    <submittedName>
        <fullName evidence="1">Uncharacterized protein</fullName>
    </submittedName>
</protein>
<dbReference type="Proteomes" id="UP000274541">
    <property type="component" value="Unassembled WGS sequence"/>
</dbReference>